<dbReference type="Gene3D" id="3.40.630.30">
    <property type="match status" value="1"/>
</dbReference>
<evidence type="ECO:0000313" key="3">
    <source>
        <dbReference type="Proteomes" id="UP000050874"/>
    </source>
</evidence>
<evidence type="ECO:0000259" key="1">
    <source>
        <dbReference type="PROSITE" id="PS51186"/>
    </source>
</evidence>
<proteinExistence type="predicted"/>
<dbReference type="AlphaFoldDB" id="A0A0R2PR77"/>
<dbReference type="EMBL" id="LIAV01000132">
    <property type="protein sequence ID" value="KRO40332.1"/>
    <property type="molecule type" value="Genomic_DNA"/>
</dbReference>
<dbReference type="Pfam" id="PF00583">
    <property type="entry name" value="Acetyltransf_1"/>
    <property type="match status" value="1"/>
</dbReference>
<dbReference type="InterPro" id="IPR016181">
    <property type="entry name" value="Acyl_CoA_acyltransferase"/>
</dbReference>
<dbReference type="GO" id="GO:0016747">
    <property type="term" value="F:acyltransferase activity, transferring groups other than amino-acyl groups"/>
    <property type="evidence" value="ECO:0007669"/>
    <property type="project" value="InterPro"/>
</dbReference>
<dbReference type="InterPro" id="IPR000182">
    <property type="entry name" value="GNAT_dom"/>
</dbReference>
<protein>
    <submittedName>
        <fullName evidence="2">GNAT family acetyltransferase</fullName>
    </submittedName>
</protein>
<comment type="caution">
    <text evidence="2">The sequence shown here is derived from an EMBL/GenBank/DDBJ whole genome shotgun (WGS) entry which is preliminary data.</text>
</comment>
<dbReference type="SUPFAM" id="SSF55729">
    <property type="entry name" value="Acyl-CoA N-acyltransferases (Nat)"/>
    <property type="match status" value="1"/>
</dbReference>
<organism evidence="2 3">
    <name type="scientific">SAR86 cluster bacterium BACL1 MAG-120920-bin57</name>
    <dbReference type="NCBI Taxonomy" id="1655571"/>
    <lineage>
        <taxon>Bacteria</taxon>
        <taxon>Pseudomonadati</taxon>
        <taxon>Pseudomonadota</taxon>
        <taxon>Gammaproteobacteria</taxon>
        <taxon>SAR86 cluster</taxon>
    </lineage>
</organism>
<dbReference type="CDD" id="cd04301">
    <property type="entry name" value="NAT_SF"/>
    <property type="match status" value="1"/>
</dbReference>
<reference evidence="3" key="1">
    <citation type="submission" date="2015-10" db="EMBL/GenBank/DDBJ databases">
        <title>Metagenome-Assembled Genomes uncover a global brackish microbiome.</title>
        <authorList>
            <person name="Hugerth L.W."/>
            <person name="Larsson J."/>
            <person name="Alneberg J."/>
            <person name="Lindh M.V."/>
            <person name="Legrand C."/>
            <person name="Pinhassi J."/>
            <person name="Andersson A."/>
        </authorList>
    </citation>
    <scope>NUCLEOTIDE SEQUENCE [LARGE SCALE GENOMIC DNA]</scope>
</reference>
<accession>A0A0R2PR77</accession>
<feature type="domain" description="N-acetyltransferase" evidence="1">
    <location>
        <begin position="5"/>
        <end position="166"/>
    </location>
</feature>
<keyword evidence="2" id="KW-0808">Transferase</keyword>
<name>A0A0R2PR77_9GAMM</name>
<dbReference type="PROSITE" id="PS51186">
    <property type="entry name" value="GNAT"/>
    <property type="match status" value="1"/>
</dbReference>
<evidence type="ECO:0000313" key="2">
    <source>
        <dbReference type="EMBL" id="KRO40332.1"/>
    </source>
</evidence>
<sequence length="166" mass="18968">MTALPTLEQFHSGEQNRQWLNEIYDMNQANTPNVGSLDSIEDLEQLISLSTYNLVALDQGAVVGFIICLREGTSYGSENYKFFLNKLKKFLYVDRVCIKKGYRRAGLGKAIYENIFLEAKKYSLPVSLEVNTKPLNQGSRDFHELMGFDQIGAKDFTYHSVAYFIK</sequence>
<gene>
    <name evidence="2" type="ORF">ABR63_05340</name>
</gene>
<dbReference type="Proteomes" id="UP000050874">
    <property type="component" value="Unassembled WGS sequence"/>
</dbReference>